<feature type="domain" description="HTH psq-type" evidence="2">
    <location>
        <begin position="20"/>
        <end position="62"/>
    </location>
</feature>
<dbReference type="Pfam" id="PF04218">
    <property type="entry name" value="CENP-B_N"/>
    <property type="match status" value="1"/>
</dbReference>
<dbReference type="EMBL" id="OX597817">
    <property type="protein sequence ID" value="CAI9721543.1"/>
    <property type="molecule type" value="Genomic_DNA"/>
</dbReference>
<dbReference type="AlphaFoldDB" id="A0AA36ATT8"/>
<dbReference type="InterPro" id="IPR036388">
    <property type="entry name" value="WH-like_DNA-bd_sf"/>
</dbReference>
<reference evidence="3" key="1">
    <citation type="submission" date="2023-08" db="EMBL/GenBank/DDBJ databases">
        <authorList>
            <person name="Alioto T."/>
            <person name="Alioto T."/>
            <person name="Gomez Garrido J."/>
        </authorList>
    </citation>
    <scope>NUCLEOTIDE SEQUENCE</scope>
</reference>
<protein>
    <submittedName>
        <fullName evidence="3">Transposable element-derived 1-like</fullName>
    </submittedName>
</protein>
<dbReference type="Proteomes" id="UP001162480">
    <property type="component" value="Chromosome 4"/>
</dbReference>
<evidence type="ECO:0000256" key="1">
    <source>
        <dbReference type="SAM" id="MobiDB-lite"/>
    </source>
</evidence>
<dbReference type="InterPro" id="IPR007889">
    <property type="entry name" value="HTH_Psq"/>
</dbReference>
<evidence type="ECO:0000313" key="3">
    <source>
        <dbReference type="EMBL" id="CAI9721543.1"/>
    </source>
</evidence>
<dbReference type="Gene3D" id="1.10.10.10">
    <property type="entry name" value="Winged helix-like DNA-binding domain superfamily/Winged helix DNA-binding domain"/>
    <property type="match status" value="1"/>
</dbReference>
<sequence length="117" mass="13328">MPPKRHTPSKASGNESKCQKKVMTFHEKVQRLDMLQEGKSYAAVSRCYDLKESTIRYIEKNESHGDMPQAGMARCRLFGQEKEKRNHRGEVQNRGKGQATFHNLTDICRGGPPTHIS</sequence>
<dbReference type="InterPro" id="IPR009057">
    <property type="entry name" value="Homeodomain-like_sf"/>
</dbReference>
<evidence type="ECO:0000259" key="2">
    <source>
        <dbReference type="Pfam" id="PF04218"/>
    </source>
</evidence>
<keyword evidence="4" id="KW-1185">Reference proteome</keyword>
<feature type="region of interest" description="Disordered" evidence="1">
    <location>
        <begin position="83"/>
        <end position="117"/>
    </location>
</feature>
<accession>A0AA36ATT8</accession>
<feature type="compositionally biased region" description="Basic and acidic residues" evidence="1">
    <location>
        <begin position="83"/>
        <end position="93"/>
    </location>
</feature>
<dbReference type="SUPFAM" id="SSF46689">
    <property type="entry name" value="Homeodomain-like"/>
    <property type="match status" value="1"/>
</dbReference>
<organism evidence="3 4">
    <name type="scientific">Octopus vulgaris</name>
    <name type="common">Common octopus</name>
    <dbReference type="NCBI Taxonomy" id="6645"/>
    <lineage>
        <taxon>Eukaryota</taxon>
        <taxon>Metazoa</taxon>
        <taxon>Spiralia</taxon>
        <taxon>Lophotrochozoa</taxon>
        <taxon>Mollusca</taxon>
        <taxon>Cephalopoda</taxon>
        <taxon>Coleoidea</taxon>
        <taxon>Octopodiformes</taxon>
        <taxon>Octopoda</taxon>
        <taxon>Incirrata</taxon>
        <taxon>Octopodidae</taxon>
        <taxon>Octopus</taxon>
    </lineage>
</organism>
<name>A0AA36ATT8_OCTVU</name>
<proteinExistence type="predicted"/>
<evidence type="ECO:0000313" key="4">
    <source>
        <dbReference type="Proteomes" id="UP001162480"/>
    </source>
</evidence>
<gene>
    <name evidence="3" type="ORF">OCTVUL_1B000598</name>
</gene>
<dbReference type="GO" id="GO:0003677">
    <property type="term" value="F:DNA binding"/>
    <property type="evidence" value="ECO:0007669"/>
    <property type="project" value="InterPro"/>
</dbReference>